<dbReference type="OrthoDB" id="227596at2"/>
<dbReference type="GO" id="GO:0046983">
    <property type="term" value="F:protein dimerization activity"/>
    <property type="evidence" value="ECO:0007669"/>
    <property type="project" value="InterPro"/>
</dbReference>
<keyword evidence="13" id="KW-1185">Reference proteome</keyword>
<evidence type="ECO:0000256" key="3">
    <source>
        <dbReference type="ARBA" id="ARBA00022553"/>
    </source>
</evidence>
<keyword evidence="8" id="KW-0902">Two-component regulatory system</keyword>
<keyword evidence="10" id="KW-0812">Transmembrane</keyword>
<gene>
    <name evidence="12" type="ORF">E1283_27935</name>
</gene>
<evidence type="ECO:0000313" key="13">
    <source>
        <dbReference type="Proteomes" id="UP000295345"/>
    </source>
</evidence>
<evidence type="ECO:0000256" key="2">
    <source>
        <dbReference type="ARBA" id="ARBA00012438"/>
    </source>
</evidence>
<dbReference type="GO" id="GO:0000155">
    <property type="term" value="F:phosphorelay sensor kinase activity"/>
    <property type="evidence" value="ECO:0007669"/>
    <property type="project" value="InterPro"/>
</dbReference>
<dbReference type="EMBL" id="SMKI01000392">
    <property type="protein sequence ID" value="TDC68074.1"/>
    <property type="molecule type" value="Genomic_DNA"/>
</dbReference>
<reference evidence="12 13" key="1">
    <citation type="submission" date="2019-03" db="EMBL/GenBank/DDBJ databases">
        <title>Draft genome sequences of novel Actinobacteria.</title>
        <authorList>
            <person name="Sahin N."/>
            <person name="Ay H."/>
            <person name="Saygin H."/>
        </authorList>
    </citation>
    <scope>NUCLEOTIDE SEQUENCE [LARGE SCALE GENOMIC DNA]</scope>
    <source>
        <strain evidence="12 13">DSM 41900</strain>
    </source>
</reference>
<dbReference type="InterPro" id="IPR036890">
    <property type="entry name" value="HATPase_C_sf"/>
</dbReference>
<evidence type="ECO:0000259" key="11">
    <source>
        <dbReference type="Pfam" id="PF07730"/>
    </source>
</evidence>
<dbReference type="CDD" id="cd16917">
    <property type="entry name" value="HATPase_UhpB-NarQ-NarX-like"/>
    <property type="match status" value="1"/>
</dbReference>
<evidence type="ECO:0000256" key="1">
    <source>
        <dbReference type="ARBA" id="ARBA00000085"/>
    </source>
</evidence>
<evidence type="ECO:0000256" key="9">
    <source>
        <dbReference type="SAM" id="MobiDB-lite"/>
    </source>
</evidence>
<name>A0A4R4SYX3_9ACTN</name>
<evidence type="ECO:0000256" key="5">
    <source>
        <dbReference type="ARBA" id="ARBA00022741"/>
    </source>
</evidence>
<dbReference type="PANTHER" id="PTHR24421:SF10">
    <property type="entry name" value="NITRATE_NITRITE SENSOR PROTEIN NARQ"/>
    <property type="match status" value="1"/>
</dbReference>
<dbReference type="GO" id="GO:0016020">
    <property type="term" value="C:membrane"/>
    <property type="evidence" value="ECO:0007669"/>
    <property type="project" value="InterPro"/>
</dbReference>
<evidence type="ECO:0000256" key="7">
    <source>
        <dbReference type="ARBA" id="ARBA00022840"/>
    </source>
</evidence>
<feature type="region of interest" description="Disordered" evidence="9">
    <location>
        <begin position="371"/>
        <end position="419"/>
    </location>
</feature>
<keyword evidence="10" id="KW-0472">Membrane</keyword>
<feature type="transmembrane region" description="Helical" evidence="10">
    <location>
        <begin position="60"/>
        <end position="82"/>
    </location>
</feature>
<evidence type="ECO:0000256" key="6">
    <source>
        <dbReference type="ARBA" id="ARBA00022777"/>
    </source>
</evidence>
<protein>
    <recommendedName>
        <fullName evidence="2">histidine kinase</fullName>
        <ecNumber evidence="2">2.7.13.3</ecNumber>
    </recommendedName>
</protein>
<comment type="catalytic activity">
    <reaction evidence="1">
        <text>ATP + protein L-histidine = ADP + protein N-phospho-L-histidine.</text>
        <dbReference type="EC" id="2.7.13.3"/>
    </reaction>
</comment>
<comment type="caution">
    <text evidence="12">The sequence shown here is derived from an EMBL/GenBank/DDBJ whole genome shotgun (WGS) entry which is preliminary data.</text>
</comment>
<evidence type="ECO:0000256" key="8">
    <source>
        <dbReference type="ARBA" id="ARBA00023012"/>
    </source>
</evidence>
<dbReference type="Pfam" id="PF07730">
    <property type="entry name" value="HisKA_3"/>
    <property type="match status" value="1"/>
</dbReference>
<keyword evidence="6 12" id="KW-0418">Kinase</keyword>
<dbReference type="EC" id="2.7.13.3" evidence="2"/>
<keyword evidence="4" id="KW-0808">Transferase</keyword>
<evidence type="ECO:0000256" key="4">
    <source>
        <dbReference type="ARBA" id="ARBA00022679"/>
    </source>
</evidence>
<feature type="compositionally biased region" description="Basic and acidic residues" evidence="9">
    <location>
        <begin position="409"/>
        <end position="419"/>
    </location>
</feature>
<sequence length="419" mass="43954">MRRASEWPWWVEAMVVAVVATVSVSDASVAAGGGSAAFGSMTVSFVTSTVLPLRHRWPVPVTAVAVIAAGGWGTMLPLLLLTFHLAAHGRIRQAVGAGGVALVVNALVQPALSLWTPRAYGPCALFCVALALGLWAGSSRRLADALASQVEHLHRERELRESAARISERTAIAAEMHDVLAHRLSLIALHSGVLATRTEQLPPPVADRIRLLRAASTDALGDLRDVLGALRTRDDDRPGSLAPALREVGELIDEAREAGQEIEAQIDGPAEEAPAAHRLAVYRLVQEAVTNARKHAPRAPVRVRVRYDTAATRAEVTNSAPAGGAAAPAVHSGYGLVGLRERVRALGGALDAGPTGGGAWRVAAHIPVQPAAEQHPPPANAGRCPQGTHGTHGRSAEYRMTGGRAAAVEARRDQNGARS</sequence>
<proteinExistence type="predicted"/>
<dbReference type="RefSeq" id="WP_132820945.1">
    <property type="nucleotide sequence ID" value="NZ_SMKI01000392.1"/>
</dbReference>
<feature type="transmembrane region" description="Helical" evidence="10">
    <location>
        <begin position="94"/>
        <end position="113"/>
    </location>
</feature>
<organism evidence="12 13">
    <name type="scientific">Streptomyces hainanensis</name>
    <dbReference type="NCBI Taxonomy" id="402648"/>
    <lineage>
        <taxon>Bacteria</taxon>
        <taxon>Bacillati</taxon>
        <taxon>Actinomycetota</taxon>
        <taxon>Actinomycetes</taxon>
        <taxon>Kitasatosporales</taxon>
        <taxon>Streptomycetaceae</taxon>
        <taxon>Streptomyces</taxon>
    </lineage>
</organism>
<dbReference type="SUPFAM" id="SSF55874">
    <property type="entry name" value="ATPase domain of HSP90 chaperone/DNA topoisomerase II/histidine kinase"/>
    <property type="match status" value="1"/>
</dbReference>
<feature type="domain" description="Signal transduction histidine kinase subgroup 3 dimerisation and phosphoacceptor" evidence="11">
    <location>
        <begin position="168"/>
        <end position="234"/>
    </location>
</feature>
<evidence type="ECO:0000256" key="10">
    <source>
        <dbReference type="SAM" id="Phobius"/>
    </source>
</evidence>
<accession>A0A4R4SYX3</accession>
<dbReference type="AlphaFoldDB" id="A0A4R4SYX3"/>
<dbReference type="Gene3D" id="3.30.565.10">
    <property type="entry name" value="Histidine kinase-like ATPase, C-terminal domain"/>
    <property type="match status" value="1"/>
</dbReference>
<dbReference type="GO" id="GO:0005524">
    <property type="term" value="F:ATP binding"/>
    <property type="evidence" value="ECO:0007669"/>
    <property type="project" value="UniProtKB-KW"/>
</dbReference>
<keyword evidence="7" id="KW-0067">ATP-binding</keyword>
<evidence type="ECO:0000313" key="12">
    <source>
        <dbReference type="EMBL" id="TDC68074.1"/>
    </source>
</evidence>
<keyword evidence="10" id="KW-1133">Transmembrane helix</keyword>
<dbReference type="Proteomes" id="UP000295345">
    <property type="component" value="Unassembled WGS sequence"/>
</dbReference>
<dbReference type="PANTHER" id="PTHR24421">
    <property type="entry name" value="NITRATE/NITRITE SENSOR PROTEIN NARX-RELATED"/>
    <property type="match status" value="1"/>
</dbReference>
<dbReference type="InterPro" id="IPR050482">
    <property type="entry name" value="Sensor_HK_TwoCompSys"/>
</dbReference>
<dbReference type="Gene3D" id="1.20.5.1930">
    <property type="match status" value="1"/>
</dbReference>
<dbReference type="InterPro" id="IPR011712">
    <property type="entry name" value="Sig_transdc_His_kin_sub3_dim/P"/>
</dbReference>
<keyword evidence="5" id="KW-0547">Nucleotide-binding</keyword>
<keyword evidence="3" id="KW-0597">Phosphoprotein</keyword>